<accession>A0A5B7IG08</accession>
<evidence type="ECO:0000313" key="2">
    <source>
        <dbReference type="Proteomes" id="UP000324222"/>
    </source>
</evidence>
<evidence type="ECO:0000313" key="1">
    <source>
        <dbReference type="EMBL" id="MPC84331.1"/>
    </source>
</evidence>
<sequence>MKRLPETFASLSAWLGQASREMQDVKASLTQKKGGASECKFVPGRSSLPNTAVKSIPCLTCKLVALLSWPVLTHLNVGPYEAVGYKQSQTDGEGSMVPSSGCMYARL</sequence>
<name>A0A5B7IG08_PORTR</name>
<proteinExistence type="predicted"/>
<organism evidence="1 2">
    <name type="scientific">Portunus trituberculatus</name>
    <name type="common">Swimming crab</name>
    <name type="synonym">Neptunus trituberculatus</name>
    <dbReference type="NCBI Taxonomy" id="210409"/>
    <lineage>
        <taxon>Eukaryota</taxon>
        <taxon>Metazoa</taxon>
        <taxon>Ecdysozoa</taxon>
        <taxon>Arthropoda</taxon>
        <taxon>Crustacea</taxon>
        <taxon>Multicrustacea</taxon>
        <taxon>Malacostraca</taxon>
        <taxon>Eumalacostraca</taxon>
        <taxon>Eucarida</taxon>
        <taxon>Decapoda</taxon>
        <taxon>Pleocyemata</taxon>
        <taxon>Brachyura</taxon>
        <taxon>Eubrachyura</taxon>
        <taxon>Portunoidea</taxon>
        <taxon>Portunidae</taxon>
        <taxon>Portuninae</taxon>
        <taxon>Portunus</taxon>
    </lineage>
</organism>
<dbReference type="EMBL" id="VSRR010065183">
    <property type="protein sequence ID" value="MPC84331.1"/>
    <property type="molecule type" value="Genomic_DNA"/>
</dbReference>
<protein>
    <submittedName>
        <fullName evidence="1">Uncharacterized protein</fullName>
    </submittedName>
</protein>
<reference evidence="1 2" key="1">
    <citation type="submission" date="2019-05" db="EMBL/GenBank/DDBJ databases">
        <title>Another draft genome of Portunus trituberculatus and its Hox gene families provides insights of decapod evolution.</title>
        <authorList>
            <person name="Jeong J.-H."/>
            <person name="Song I."/>
            <person name="Kim S."/>
            <person name="Choi T."/>
            <person name="Kim D."/>
            <person name="Ryu S."/>
            <person name="Kim W."/>
        </authorList>
    </citation>
    <scope>NUCLEOTIDE SEQUENCE [LARGE SCALE GENOMIC DNA]</scope>
    <source>
        <tissue evidence="1">Muscle</tissue>
    </source>
</reference>
<keyword evidence="2" id="KW-1185">Reference proteome</keyword>
<dbReference type="AlphaFoldDB" id="A0A5B7IG08"/>
<gene>
    <name evidence="1" type="ORF">E2C01_079068</name>
</gene>
<comment type="caution">
    <text evidence="1">The sequence shown here is derived from an EMBL/GenBank/DDBJ whole genome shotgun (WGS) entry which is preliminary data.</text>
</comment>
<dbReference type="Proteomes" id="UP000324222">
    <property type="component" value="Unassembled WGS sequence"/>
</dbReference>